<keyword evidence="8" id="KW-0539">Nucleus</keyword>
<feature type="domain" description="Telomeric single stranded DNA binding POT1/Cdc13" evidence="10">
    <location>
        <begin position="21"/>
        <end position="160"/>
    </location>
</feature>
<evidence type="ECO:0000256" key="5">
    <source>
        <dbReference type="ARBA" id="ARBA00022454"/>
    </source>
</evidence>
<dbReference type="Pfam" id="PF02765">
    <property type="entry name" value="POT1"/>
    <property type="match status" value="1"/>
</dbReference>
<reference evidence="11 12" key="1">
    <citation type="submission" date="2024-06" db="EMBL/GenBank/DDBJ databases">
        <title>Complete genome of Phlyctema vagabunda strain 19-DSS-EL-015.</title>
        <authorList>
            <person name="Fiorenzani C."/>
        </authorList>
    </citation>
    <scope>NUCLEOTIDE SEQUENCE [LARGE SCALE GENOMIC DNA]</scope>
    <source>
        <strain evidence="11 12">19-DSS-EL-015</strain>
    </source>
</reference>
<dbReference type="SUPFAM" id="SSF50249">
    <property type="entry name" value="Nucleic acid-binding proteins"/>
    <property type="match status" value="2"/>
</dbReference>
<dbReference type="Pfam" id="PF16686">
    <property type="entry name" value="POT1PC"/>
    <property type="match status" value="1"/>
</dbReference>
<organism evidence="11 12">
    <name type="scientific">Phlyctema vagabunda</name>
    <dbReference type="NCBI Taxonomy" id="108571"/>
    <lineage>
        <taxon>Eukaryota</taxon>
        <taxon>Fungi</taxon>
        <taxon>Dikarya</taxon>
        <taxon>Ascomycota</taxon>
        <taxon>Pezizomycotina</taxon>
        <taxon>Leotiomycetes</taxon>
        <taxon>Helotiales</taxon>
        <taxon>Dermateaceae</taxon>
        <taxon>Phlyctema</taxon>
    </lineage>
</organism>
<evidence type="ECO:0000256" key="3">
    <source>
        <dbReference type="ARBA" id="ARBA00008442"/>
    </source>
</evidence>
<feature type="compositionally biased region" description="Low complexity" evidence="9">
    <location>
        <begin position="599"/>
        <end position="609"/>
    </location>
</feature>
<evidence type="ECO:0000256" key="2">
    <source>
        <dbReference type="ARBA" id="ARBA00004574"/>
    </source>
</evidence>
<dbReference type="PANTHER" id="PTHR14513">
    <property type="entry name" value="PROTECTION OF TELOMERES 1"/>
    <property type="match status" value="1"/>
</dbReference>
<sequence length="710" mass="81220">MDQNDAPARALPVTFESIQDILGMSTDRLMAGSLVNVIGFARDFQPPFKTKGTDFKCTLKMTDISRQYESFGIELVIFRPEHKMPRLNISAADAILVRKVKVQMRNGTVSLLCSWTSEFHILSAESISIPPNSAVYKSWRSNPISAKAPSRLETDYVVWAHKTIDKSFLPSAKEFQDRSMQAMAVSDKFNLLQNVKEGGFYNVIGNVVKKIELGHGCLTMYLSDYTAHSSFYHYTWEGRNEPAGGVDGDEYGYLTHRPKATKEWPGPFGKLVIQITLYDQHADYVREHVKVDQWLMLRNLQVKYGKMGACLEGFLRGEREGDSGQIKVEIMEIAAEPDQNDERWKDAVRRKREWWEKFAKQKKEILEEAAQSGTKRKNDDEKTSKPNGKKRRTERRAAAQKKIADAEVNLARRLDVNEHVRCNNPDKQPLSLLEIKKSHLSKSDGGQRYHLPFVNCNYRADVRVVDFFPNKLQDFTIGRRPSEFDVLSDYSGGEDTDHEEDMRRFKDGQGFGLKKWEWRFALQVEDAGGSPSKTPKERMWLLVGHHDAQMLLGVDHATNLRQDPSLLSQIREKLCILWGDLEEQKLANLPEDNSRKALSPPSSSINSSVPSPPSYRYRQNPDPDSDVEEEYQRRLKDNVKRHADEERPLNSVLLEGPQVTEKQFNVKNKAFTCCIKQYGVKVVEPDVTKATAGNEQRWERMFGLHGTQIT</sequence>
<proteinExistence type="inferred from homology"/>
<dbReference type="EMBL" id="JBFCZG010000010">
    <property type="protein sequence ID" value="KAL3417691.1"/>
    <property type="molecule type" value="Genomic_DNA"/>
</dbReference>
<protein>
    <recommendedName>
        <fullName evidence="4">Protection of telomeres protein 1</fullName>
    </recommendedName>
</protein>
<evidence type="ECO:0000256" key="4">
    <source>
        <dbReference type="ARBA" id="ARBA00015253"/>
    </source>
</evidence>
<dbReference type="InterPro" id="IPR032042">
    <property type="entry name" value="POT1PC"/>
</dbReference>
<keyword evidence="6" id="KW-0779">Telomere</keyword>
<evidence type="ECO:0000313" key="11">
    <source>
        <dbReference type="EMBL" id="KAL3417691.1"/>
    </source>
</evidence>
<dbReference type="Proteomes" id="UP001629113">
    <property type="component" value="Unassembled WGS sequence"/>
</dbReference>
<evidence type="ECO:0000256" key="8">
    <source>
        <dbReference type="ARBA" id="ARBA00023242"/>
    </source>
</evidence>
<dbReference type="SMART" id="SM00976">
    <property type="entry name" value="Telo_bind"/>
    <property type="match status" value="1"/>
</dbReference>
<dbReference type="InterPro" id="IPR012340">
    <property type="entry name" value="NA-bd_OB-fold"/>
</dbReference>
<dbReference type="PANTHER" id="PTHR14513:SF0">
    <property type="entry name" value="PROTECTION OF TELOMERES PROTEIN 1"/>
    <property type="match status" value="1"/>
</dbReference>
<evidence type="ECO:0000259" key="10">
    <source>
        <dbReference type="SMART" id="SM00976"/>
    </source>
</evidence>
<feature type="region of interest" description="Disordered" evidence="9">
    <location>
        <begin position="592"/>
        <end position="628"/>
    </location>
</feature>
<keyword evidence="12" id="KW-1185">Reference proteome</keyword>
<gene>
    <name evidence="11" type="ORF">PVAG01_10701</name>
</gene>
<evidence type="ECO:0000256" key="1">
    <source>
        <dbReference type="ARBA" id="ARBA00004123"/>
    </source>
</evidence>
<evidence type="ECO:0000256" key="6">
    <source>
        <dbReference type="ARBA" id="ARBA00022895"/>
    </source>
</evidence>
<comment type="similarity">
    <text evidence="3">Belongs to the telombin family.</text>
</comment>
<dbReference type="InterPro" id="IPR028389">
    <property type="entry name" value="POT1"/>
</dbReference>
<accession>A0ABR4P303</accession>
<feature type="region of interest" description="Disordered" evidence="9">
    <location>
        <begin position="368"/>
        <end position="402"/>
    </location>
</feature>
<keyword evidence="7" id="KW-0238">DNA-binding</keyword>
<evidence type="ECO:0000256" key="9">
    <source>
        <dbReference type="SAM" id="MobiDB-lite"/>
    </source>
</evidence>
<comment type="subcellular location">
    <subcellularLocation>
        <location evidence="2">Chromosome</location>
        <location evidence="2">Telomere</location>
    </subcellularLocation>
    <subcellularLocation>
        <location evidence="1">Nucleus</location>
    </subcellularLocation>
</comment>
<evidence type="ECO:0000313" key="12">
    <source>
        <dbReference type="Proteomes" id="UP001629113"/>
    </source>
</evidence>
<dbReference type="Gene3D" id="2.40.50.140">
    <property type="entry name" value="Nucleic acid-binding proteins"/>
    <property type="match status" value="2"/>
</dbReference>
<name>A0ABR4P303_9HELO</name>
<keyword evidence="5" id="KW-0158">Chromosome</keyword>
<comment type="caution">
    <text evidence="11">The sequence shown here is derived from an EMBL/GenBank/DDBJ whole genome shotgun (WGS) entry which is preliminary data.</text>
</comment>
<dbReference type="InterPro" id="IPR011564">
    <property type="entry name" value="Telomer_end-bd_POT1/Cdc13"/>
</dbReference>
<evidence type="ECO:0000256" key="7">
    <source>
        <dbReference type="ARBA" id="ARBA00023125"/>
    </source>
</evidence>